<dbReference type="SUPFAM" id="SSF141868">
    <property type="entry name" value="EAL domain-like"/>
    <property type="match status" value="1"/>
</dbReference>
<dbReference type="Pfam" id="PF00563">
    <property type="entry name" value="EAL"/>
    <property type="match status" value="1"/>
</dbReference>
<keyword evidence="6" id="KW-1185">Reference proteome</keyword>
<accession>A0ABZ0YLH2</accession>
<sequence>MGDNNEPLVFAEDIAELASPMPAPWKILIVDDDPDVHAATKLALKGSLIEERTLSFVDAYSAAEGLSLLEQNADFAVALIDVVMESDDSGLNLVQNIRDKLNNHSIRLILRTGQPGYAPESDTIRLYDINDYKTKAELTRIRLFTSVTIAIRSYSQIKQLEAKRDGLKQILAATSELTRLTNGQNFSSVVIKQLCALLKTERECLVCAASHGHNEPSFIVAATGHFSSWLNMPLASLPNERIRTHLTQALNERQHFFHDGVCVYFPGKDNQALAAFVDMPRAISSSEQYLLAVLCSNIAVAYENFQLYRSIEQLAYQDPLVCLPNRNGFVAEIERQMRLNATTPQAVVLVDLDNFTYINSVLDDAYGDDILRAVAQRLCSQLSKSLCIARVSGDVFGILGDASDLTPESIETVFAEPFRLHQNEPLRLSATSGLIILDKTSRHAMEILKNAGVALKQAKHFHRGKTVLFATELADAARDRMQLLSRLRVAFSSERLTLHFQPFIRLHDGAAMGAECLLRWQTAEGQHIPPDHFIPLAEQSGMIVALGDWVIRTALRWRAGLIGRVDDTFRVAINVSLVQLIEDNFVANILHYIHTQGLQGYHVEIELTESMAAHDINSVIQKLKQMREHGISIAIDDFGTGYSSLSILSSLPIDRLKIDRSFVSGDAANQPHFGIAHTVIELATNLQMHTIAEGIETESQRDTLRQNGCLEGQGYLFSRPLDEAQFNQWLAQQ</sequence>
<dbReference type="NCBIfam" id="TIGR00254">
    <property type="entry name" value="GGDEF"/>
    <property type="match status" value="1"/>
</dbReference>
<dbReference type="InterPro" id="IPR043128">
    <property type="entry name" value="Rev_trsase/Diguanyl_cyclase"/>
</dbReference>
<dbReference type="Pfam" id="PF00990">
    <property type="entry name" value="GGDEF"/>
    <property type="match status" value="1"/>
</dbReference>
<reference evidence="5 6" key="1">
    <citation type="submission" date="2023-11" db="EMBL/GenBank/DDBJ databases">
        <title>MicrobeMod: A computational toolkit for identifying prokaryotic methylation and restriction-modification with nanopore sequencing.</title>
        <authorList>
            <person name="Crits-Christoph A."/>
            <person name="Kang S.C."/>
            <person name="Lee H."/>
            <person name="Ostrov N."/>
        </authorList>
    </citation>
    <scope>NUCLEOTIDE SEQUENCE [LARGE SCALE GENOMIC DNA]</scope>
    <source>
        <strain evidence="5 6">ATCC BAA-805</strain>
    </source>
</reference>
<dbReference type="PROSITE" id="PS50110">
    <property type="entry name" value="RESPONSE_REGULATORY"/>
    <property type="match status" value="1"/>
</dbReference>
<dbReference type="Pfam" id="PF11849">
    <property type="entry name" value="DUF3369"/>
    <property type="match status" value="1"/>
</dbReference>
<proteinExistence type="predicted"/>
<feature type="domain" description="GGDEF" evidence="4">
    <location>
        <begin position="343"/>
        <end position="471"/>
    </location>
</feature>
<keyword evidence="1" id="KW-0597">Phosphoprotein</keyword>
<dbReference type="PANTHER" id="PTHR33121:SF70">
    <property type="entry name" value="SIGNALING PROTEIN YKOW"/>
    <property type="match status" value="1"/>
</dbReference>
<dbReference type="InterPro" id="IPR011006">
    <property type="entry name" value="CheY-like_superfamily"/>
</dbReference>
<name>A0ABZ0YLH2_9GAMM</name>
<dbReference type="InterPro" id="IPR001633">
    <property type="entry name" value="EAL_dom"/>
</dbReference>
<dbReference type="InterPro" id="IPR021800">
    <property type="entry name" value="DUF3369"/>
</dbReference>
<gene>
    <name evidence="5" type="ORF">SR894_19685</name>
</gene>
<dbReference type="PANTHER" id="PTHR33121">
    <property type="entry name" value="CYCLIC DI-GMP PHOSPHODIESTERASE PDEF"/>
    <property type="match status" value="1"/>
</dbReference>
<dbReference type="Proteomes" id="UP001324794">
    <property type="component" value="Chromosome"/>
</dbReference>
<dbReference type="PROSITE" id="PS50883">
    <property type="entry name" value="EAL"/>
    <property type="match status" value="1"/>
</dbReference>
<feature type="domain" description="Response regulatory" evidence="2">
    <location>
        <begin position="26"/>
        <end position="150"/>
    </location>
</feature>
<dbReference type="InterPro" id="IPR000160">
    <property type="entry name" value="GGDEF_dom"/>
</dbReference>
<feature type="domain" description="EAL" evidence="3">
    <location>
        <begin position="480"/>
        <end position="733"/>
    </location>
</feature>
<dbReference type="CDD" id="cd01949">
    <property type="entry name" value="GGDEF"/>
    <property type="match status" value="1"/>
</dbReference>
<dbReference type="RefSeq" id="WP_133731931.1">
    <property type="nucleotide sequence ID" value="NZ_CP140255.1"/>
</dbReference>
<evidence type="ECO:0000259" key="4">
    <source>
        <dbReference type="PROSITE" id="PS50887"/>
    </source>
</evidence>
<dbReference type="CDD" id="cd01948">
    <property type="entry name" value="EAL"/>
    <property type="match status" value="1"/>
</dbReference>
<protein>
    <submittedName>
        <fullName evidence="5">EAL domain-containing protein</fullName>
    </submittedName>
</protein>
<evidence type="ECO:0000259" key="2">
    <source>
        <dbReference type="PROSITE" id="PS50110"/>
    </source>
</evidence>
<evidence type="ECO:0000259" key="3">
    <source>
        <dbReference type="PROSITE" id="PS50883"/>
    </source>
</evidence>
<dbReference type="SUPFAM" id="SSF52172">
    <property type="entry name" value="CheY-like"/>
    <property type="match status" value="1"/>
</dbReference>
<organism evidence="5 6">
    <name type="scientific">Vreelandella neptunia</name>
    <dbReference type="NCBI Taxonomy" id="115551"/>
    <lineage>
        <taxon>Bacteria</taxon>
        <taxon>Pseudomonadati</taxon>
        <taxon>Pseudomonadota</taxon>
        <taxon>Gammaproteobacteria</taxon>
        <taxon>Oceanospirillales</taxon>
        <taxon>Halomonadaceae</taxon>
        <taxon>Vreelandella</taxon>
    </lineage>
</organism>
<evidence type="ECO:0000313" key="5">
    <source>
        <dbReference type="EMBL" id="WQH12349.1"/>
    </source>
</evidence>
<dbReference type="Gene3D" id="3.30.70.270">
    <property type="match status" value="1"/>
</dbReference>
<dbReference type="SMART" id="SM00267">
    <property type="entry name" value="GGDEF"/>
    <property type="match status" value="1"/>
</dbReference>
<dbReference type="EMBL" id="CP140255">
    <property type="protein sequence ID" value="WQH12349.1"/>
    <property type="molecule type" value="Genomic_DNA"/>
</dbReference>
<dbReference type="SMART" id="SM00052">
    <property type="entry name" value="EAL"/>
    <property type="match status" value="1"/>
</dbReference>
<dbReference type="Gene3D" id="3.40.50.2300">
    <property type="match status" value="1"/>
</dbReference>
<feature type="modified residue" description="4-aspartylphosphate" evidence="1">
    <location>
        <position position="81"/>
    </location>
</feature>
<dbReference type="InterPro" id="IPR029787">
    <property type="entry name" value="Nucleotide_cyclase"/>
</dbReference>
<dbReference type="SUPFAM" id="SSF55073">
    <property type="entry name" value="Nucleotide cyclase"/>
    <property type="match status" value="1"/>
</dbReference>
<dbReference type="InterPro" id="IPR050706">
    <property type="entry name" value="Cyclic-di-GMP_PDE-like"/>
</dbReference>
<evidence type="ECO:0000313" key="6">
    <source>
        <dbReference type="Proteomes" id="UP001324794"/>
    </source>
</evidence>
<evidence type="ECO:0000256" key="1">
    <source>
        <dbReference type="PROSITE-ProRule" id="PRU00169"/>
    </source>
</evidence>
<dbReference type="InterPro" id="IPR001789">
    <property type="entry name" value="Sig_transdc_resp-reg_receiver"/>
</dbReference>
<dbReference type="InterPro" id="IPR035919">
    <property type="entry name" value="EAL_sf"/>
</dbReference>
<dbReference type="PROSITE" id="PS50887">
    <property type="entry name" value="GGDEF"/>
    <property type="match status" value="1"/>
</dbReference>
<dbReference type="Gene3D" id="3.20.20.450">
    <property type="entry name" value="EAL domain"/>
    <property type="match status" value="1"/>
</dbReference>